<comment type="caution">
    <text evidence="2">The sequence shown here is derived from an EMBL/GenBank/DDBJ whole genome shotgun (WGS) entry which is preliminary data.</text>
</comment>
<gene>
    <name evidence="2" type="ORF">GCM10011400_02230</name>
</gene>
<reference evidence="3" key="1">
    <citation type="journal article" date="2019" name="Int. J. Syst. Evol. Microbiol.">
        <title>The Global Catalogue of Microorganisms (GCM) 10K type strain sequencing project: providing services to taxonomists for standard genome sequencing and annotation.</title>
        <authorList>
            <consortium name="The Broad Institute Genomics Platform"/>
            <consortium name="The Broad Institute Genome Sequencing Center for Infectious Disease"/>
            <person name="Wu L."/>
            <person name="Ma J."/>
        </authorList>
    </citation>
    <scope>NUCLEOTIDE SEQUENCE [LARGE SCALE GENOMIC DNA]</scope>
    <source>
        <strain evidence="3">CGMCC 1.15103</strain>
    </source>
</reference>
<evidence type="ECO:0000256" key="1">
    <source>
        <dbReference type="SAM" id="MobiDB-lite"/>
    </source>
</evidence>
<proteinExistence type="predicted"/>
<protein>
    <submittedName>
        <fullName evidence="2">Uncharacterized protein</fullName>
    </submittedName>
</protein>
<evidence type="ECO:0000313" key="2">
    <source>
        <dbReference type="EMBL" id="GGC19426.1"/>
    </source>
</evidence>
<keyword evidence="3" id="KW-1185">Reference proteome</keyword>
<evidence type="ECO:0000313" key="3">
    <source>
        <dbReference type="Proteomes" id="UP000602004"/>
    </source>
</evidence>
<name>A0ABQ1L6Y8_9BURK</name>
<sequence>MRLKITGQIKQAARRHSGANGTANIARRSHDLDMPAALMETRIQFRARIA</sequence>
<organism evidence="2 3">
    <name type="scientific">Paraburkholderia caffeinilytica</name>
    <dbReference type="NCBI Taxonomy" id="1761016"/>
    <lineage>
        <taxon>Bacteria</taxon>
        <taxon>Pseudomonadati</taxon>
        <taxon>Pseudomonadota</taxon>
        <taxon>Betaproteobacteria</taxon>
        <taxon>Burkholderiales</taxon>
        <taxon>Burkholderiaceae</taxon>
        <taxon>Paraburkholderia</taxon>
    </lineage>
</organism>
<dbReference type="Proteomes" id="UP000602004">
    <property type="component" value="Unassembled WGS sequence"/>
</dbReference>
<dbReference type="EMBL" id="BMHL01000001">
    <property type="protein sequence ID" value="GGC19426.1"/>
    <property type="molecule type" value="Genomic_DNA"/>
</dbReference>
<feature type="region of interest" description="Disordered" evidence="1">
    <location>
        <begin position="1"/>
        <end position="22"/>
    </location>
</feature>
<accession>A0ABQ1L6Y8</accession>